<evidence type="ECO:0000313" key="2">
    <source>
        <dbReference type="Proteomes" id="UP000011651"/>
    </source>
</evidence>
<dbReference type="Proteomes" id="UP000011651">
    <property type="component" value="Unassembled WGS sequence"/>
</dbReference>
<accession>L9U8J1</accession>
<dbReference type="EMBL" id="AOPO01000008">
    <property type="protein sequence ID" value="ELY21164.1"/>
    <property type="molecule type" value="Genomic_DNA"/>
</dbReference>
<dbReference type="AlphaFoldDB" id="L9U8J1"/>
<evidence type="ECO:0000313" key="1">
    <source>
        <dbReference type="EMBL" id="ELY21164.1"/>
    </source>
</evidence>
<dbReference type="PATRIC" id="fig|1204738.3.peg.3070"/>
<comment type="caution">
    <text evidence="1">The sequence shown here is derived from an EMBL/GenBank/DDBJ whole genome shotgun (WGS) entry which is preliminary data.</text>
</comment>
<sequence>MNNYNKDNEIVYISQEDWGEALALRTHLGVILKTAYTFSGEELVGKQPLQIDSGQLLLAAASLRALIFDSAAPPLLVSFIEKHNIEFIINSFEGDFAMLFYSQNKPEKHGHLAHFLLSFIVLEEFQKKFSIDTKEEFFLSTEDLAPDSLKYRFDVWVPRDRNSDHSGVTLANGTQFSQICHITRKHVTIDNWKHLKMGFLKDIPIKRERIIDYVANKLGGVHFDKSHHTKDEKRQNEFRLISQAFNWENQAIMHGAIVATAICVIELATCPKIIEIYDQLLSIDNKRRNRLMAGEPIPQNK</sequence>
<reference evidence="1 2" key="1">
    <citation type="journal article" date="2013" name="Genome Announc.">
        <title>Draft Genome of the Marine Gammaproteobacterium Halomonas titanicae.</title>
        <authorList>
            <person name="Sanchez-Porro C."/>
            <person name="de la Haba R.R."/>
            <person name="Cruz-Hernandez N."/>
            <person name="Gonzalez J.M."/>
            <person name="Reyes-Guirao C."/>
            <person name="Navarro-Sampedro L."/>
            <person name="Carballo M."/>
            <person name="Ventosa A."/>
        </authorList>
    </citation>
    <scope>NUCLEOTIDE SEQUENCE [LARGE SCALE GENOMIC DNA]</scope>
    <source>
        <strain evidence="1 2">BH1</strain>
    </source>
</reference>
<dbReference type="RefSeq" id="WP_009287625.1">
    <property type="nucleotide sequence ID" value="NZ_AOPO01000008.1"/>
</dbReference>
<protein>
    <submittedName>
        <fullName evidence="1">Uncharacterized protein</fullName>
    </submittedName>
</protein>
<organism evidence="1 2">
    <name type="scientific">Vreelandella titanicae BH1</name>
    <dbReference type="NCBI Taxonomy" id="1204738"/>
    <lineage>
        <taxon>Bacteria</taxon>
        <taxon>Pseudomonadati</taxon>
        <taxon>Pseudomonadota</taxon>
        <taxon>Gammaproteobacteria</taxon>
        <taxon>Oceanospirillales</taxon>
        <taxon>Halomonadaceae</taxon>
        <taxon>Vreelandella</taxon>
    </lineage>
</organism>
<gene>
    <name evidence="1" type="ORF">HALTITAN_2043</name>
</gene>
<name>L9U8J1_9GAMM</name>
<proteinExistence type="predicted"/>